<keyword evidence="8" id="KW-1185">Reference proteome</keyword>
<feature type="transmembrane region" description="Helical" evidence="5">
    <location>
        <begin position="373"/>
        <end position="396"/>
    </location>
</feature>
<sequence>MEVISPSVSGKSAQRHHVTGTVDLYLNGQQRLIPIPSSDPLADPLNLPQWRKWACVAALCLFGSIGLTVQAGIAGMIPVFIFEYSGLDPKMLNQMSGSGPVPAPPPGPHGHKSADMAKAFPVIPGKPTSAQVSMLGSLPSLFLGLANFFTIPLANAIGRRPVMLLSAVLAAATLPWAAGSTSLESHLAARCIQALGTGAIESLVPLILQDMSFIHERNKYIGFIWASGGVMACGLGIASSRIVADLGWRWFYWIMTIPAGLAFILIFVFVPETKFPRSQKSLDGDLSLVSQGQLRPEIDHGLHGRKRWGWTVFQYREWPQAWHTLIEMGQSLLLPNILWIILLNSASIGTNIANQMAGGVVLLLPPYSFPQSSLGFVTISLFVGSIFSFAICGIGGDWLAGRLTKRNNGLREPEHQLINLVLPIIATIVGNVWFGDIGEHPEKYHWIWFFVSNAILGFGFISINSVASVYAIECYPNMAGSLLVVVSALRNIISFGISFGVYGFIDLQGFIGTFGILGGVSGAIGLGIIPVWSMCP</sequence>
<feature type="transmembrane region" description="Helical" evidence="5">
    <location>
        <begin position="482"/>
        <end position="505"/>
    </location>
</feature>
<proteinExistence type="predicted"/>
<dbReference type="PROSITE" id="PS50850">
    <property type="entry name" value="MFS"/>
    <property type="match status" value="1"/>
</dbReference>
<keyword evidence="3 5" id="KW-1133">Transmembrane helix</keyword>
<evidence type="ECO:0000313" key="8">
    <source>
        <dbReference type="Proteomes" id="UP000504638"/>
    </source>
</evidence>
<dbReference type="PANTHER" id="PTHR23502:SF164">
    <property type="entry name" value="MAJOR FACILITATOR SUPERFAMILY (MFS) PROFILE DOMAIN-CONTAINING PROTEIN"/>
    <property type="match status" value="1"/>
</dbReference>
<evidence type="ECO:0000259" key="6">
    <source>
        <dbReference type="PROSITE" id="PS50850"/>
    </source>
</evidence>
<reference evidence="7 9" key="1">
    <citation type="submission" date="2020-01" db="EMBL/GenBank/DDBJ databases">
        <authorList>
            <consortium name="DOE Joint Genome Institute"/>
            <person name="Haridas S."/>
            <person name="Albert R."/>
            <person name="Binder M."/>
            <person name="Bloem J."/>
            <person name="Labutti K."/>
            <person name="Salamov A."/>
            <person name="Andreopoulos B."/>
            <person name="Baker S.E."/>
            <person name="Barry K."/>
            <person name="Bills G."/>
            <person name="Bluhm B.H."/>
            <person name="Cannon C."/>
            <person name="Castanera R."/>
            <person name="Culley D.E."/>
            <person name="Daum C."/>
            <person name="Ezra D."/>
            <person name="Gonzalez J.B."/>
            <person name="Henrissat B."/>
            <person name="Kuo A."/>
            <person name="Liang C."/>
            <person name="Lipzen A."/>
            <person name="Lutzoni F."/>
            <person name="Magnuson J."/>
            <person name="Mondo S."/>
            <person name="Nolan M."/>
            <person name="Ohm R."/>
            <person name="Pangilinan J."/>
            <person name="Park H.-J."/>
            <person name="Ramirez L."/>
            <person name="Alfaro M."/>
            <person name="Sun H."/>
            <person name="Tritt A."/>
            <person name="Yoshinaga Y."/>
            <person name="Zwiers L.-H."/>
            <person name="Turgeon B.G."/>
            <person name="Goodwin S.B."/>
            <person name="Spatafora J.W."/>
            <person name="Crous P.W."/>
            <person name="Grigoriev I.V."/>
        </authorList>
    </citation>
    <scope>NUCLEOTIDE SEQUENCE</scope>
    <source>
        <strain evidence="7 9">CBS 781.70</strain>
    </source>
</reference>
<dbReference type="PANTHER" id="PTHR23502">
    <property type="entry name" value="MAJOR FACILITATOR SUPERFAMILY"/>
    <property type="match status" value="1"/>
</dbReference>
<accession>A0A6G1FR50</accession>
<feature type="transmembrane region" description="Helical" evidence="5">
    <location>
        <begin position="332"/>
        <end position="353"/>
    </location>
</feature>
<dbReference type="InterPro" id="IPR020846">
    <property type="entry name" value="MFS_dom"/>
</dbReference>
<feature type="transmembrane region" description="Helical" evidence="5">
    <location>
        <begin position="417"/>
        <end position="434"/>
    </location>
</feature>
<evidence type="ECO:0000256" key="1">
    <source>
        <dbReference type="ARBA" id="ARBA00004141"/>
    </source>
</evidence>
<reference evidence="9" key="3">
    <citation type="submission" date="2025-04" db="UniProtKB">
        <authorList>
            <consortium name="RefSeq"/>
        </authorList>
    </citation>
    <scope>IDENTIFICATION</scope>
    <source>
        <strain evidence="9">CBS 781.70</strain>
    </source>
</reference>
<keyword evidence="2 5" id="KW-0812">Transmembrane</keyword>
<organism evidence="7">
    <name type="scientific">Eremomyces bilateralis CBS 781.70</name>
    <dbReference type="NCBI Taxonomy" id="1392243"/>
    <lineage>
        <taxon>Eukaryota</taxon>
        <taxon>Fungi</taxon>
        <taxon>Dikarya</taxon>
        <taxon>Ascomycota</taxon>
        <taxon>Pezizomycotina</taxon>
        <taxon>Dothideomycetes</taxon>
        <taxon>Dothideomycetes incertae sedis</taxon>
        <taxon>Eremomycetales</taxon>
        <taxon>Eremomycetaceae</taxon>
        <taxon>Eremomyces</taxon>
    </lineage>
</organism>
<name>A0A6G1FR50_9PEZI</name>
<reference evidence="9" key="2">
    <citation type="submission" date="2020-04" db="EMBL/GenBank/DDBJ databases">
        <authorList>
            <consortium name="NCBI Genome Project"/>
        </authorList>
    </citation>
    <scope>NUCLEOTIDE SEQUENCE</scope>
    <source>
        <strain evidence="9">CBS 781.70</strain>
    </source>
</reference>
<feature type="domain" description="Major facilitator superfamily (MFS) profile" evidence="6">
    <location>
        <begin position="74"/>
        <end position="536"/>
    </location>
</feature>
<feature type="transmembrane region" description="Helical" evidence="5">
    <location>
        <begin position="53"/>
        <end position="82"/>
    </location>
</feature>
<evidence type="ECO:0000256" key="2">
    <source>
        <dbReference type="ARBA" id="ARBA00022692"/>
    </source>
</evidence>
<dbReference type="InterPro" id="IPR036259">
    <property type="entry name" value="MFS_trans_sf"/>
</dbReference>
<dbReference type="SUPFAM" id="SSF103473">
    <property type="entry name" value="MFS general substrate transporter"/>
    <property type="match status" value="1"/>
</dbReference>
<dbReference type="InterPro" id="IPR011701">
    <property type="entry name" value="MFS"/>
</dbReference>
<dbReference type="Proteomes" id="UP000504638">
    <property type="component" value="Unplaced"/>
</dbReference>
<feature type="transmembrane region" description="Helical" evidence="5">
    <location>
        <begin position="446"/>
        <end position="470"/>
    </location>
</feature>
<dbReference type="AlphaFoldDB" id="A0A6G1FR50"/>
<evidence type="ECO:0000256" key="3">
    <source>
        <dbReference type="ARBA" id="ARBA00022989"/>
    </source>
</evidence>
<protein>
    <submittedName>
        <fullName evidence="7 9">MFS general substrate transporter</fullName>
    </submittedName>
</protein>
<dbReference type="OrthoDB" id="268400at2759"/>
<dbReference type="EMBL" id="ML975189">
    <property type="protein sequence ID" value="KAF1808142.1"/>
    <property type="molecule type" value="Genomic_DNA"/>
</dbReference>
<feature type="transmembrane region" description="Helical" evidence="5">
    <location>
        <begin position="250"/>
        <end position="270"/>
    </location>
</feature>
<evidence type="ECO:0000313" key="9">
    <source>
        <dbReference type="RefSeq" id="XP_033529773.1"/>
    </source>
</evidence>
<feature type="transmembrane region" description="Helical" evidence="5">
    <location>
        <begin position="220"/>
        <end position="244"/>
    </location>
</feature>
<evidence type="ECO:0000256" key="5">
    <source>
        <dbReference type="SAM" id="Phobius"/>
    </source>
</evidence>
<evidence type="ECO:0000256" key="4">
    <source>
        <dbReference type="ARBA" id="ARBA00023136"/>
    </source>
</evidence>
<dbReference type="Gene3D" id="1.20.1250.20">
    <property type="entry name" value="MFS general substrate transporter like domains"/>
    <property type="match status" value="1"/>
</dbReference>
<feature type="transmembrane region" description="Helical" evidence="5">
    <location>
        <begin position="130"/>
        <end position="150"/>
    </location>
</feature>
<feature type="transmembrane region" description="Helical" evidence="5">
    <location>
        <begin position="511"/>
        <end position="532"/>
    </location>
</feature>
<dbReference type="Pfam" id="PF07690">
    <property type="entry name" value="MFS_1"/>
    <property type="match status" value="1"/>
</dbReference>
<dbReference type="GO" id="GO:0005886">
    <property type="term" value="C:plasma membrane"/>
    <property type="evidence" value="ECO:0007669"/>
    <property type="project" value="TreeGrafter"/>
</dbReference>
<evidence type="ECO:0000313" key="7">
    <source>
        <dbReference type="EMBL" id="KAF1808142.1"/>
    </source>
</evidence>
<dbReference type="GO" id="GO:0022857">
    <property type="term" value="F:transmembrane transporter activity"/>
    <property type="evidence" value="ECO:0007669"/>
    <property type="project" value="InterPro"/>
</dbReference>
<dbReference type="RefSeq" id="XP_033529773.1">
    <property type="nucleotide sequence ID" value="XM_033676844.1"/>
</dbReference>
<keyword evidence="4 5" id="KW-0472">Membrane</keyword>
<comment type="subcellular location">
    <subcellularLocation>
        <location evidence="1">Membrane</location>
        <topology evidence="1">Multi-pass membrane protein</topology>
    </subcellularLocation>
</comment>
<dbReference type="GeneID" id="54417414"/>
<gene>
    <name evidence="7 9" type="ORF">P152DRAFT_405985</name>
</gene>